<dbReference type="AlphaFoldDB" id="A0A1F8F0K8"/>
<comment type="caution">
    <text evidence="2">The sequence shown here is derived from an EMBL/GenBank/DDBJ whole genome shotgun (WGS) entry which is preliminary data.</text>
</comment>
<evidence type="ECO:0000256" key="1">
    <source>
        <dbReference type="SAM" id="MobiDB-lite"/>
    </source>
</evidence>
<feature type="region of interest" description="Disordered" evidence="1">
    <location>
        <begin position="25"/>
        <end position="96"/>
    </location>
</feature>
<gene>
    <name evidence="2" type="ORF">A2750_02465</name>
</gene>
<dbReference type="Proteomes" id="UP000178023">
    <property type="component" value="Unassembled WGS sequence"/>
</dbReference>
<sequence>MKLRGTREREGVMLVPCPFRGDHMIRNGRMHGPSQCPPLPGEHGEHRRNKRLRKKHAKRAAEFHVDRGTAVAGTGKPAASSDKKARVKEKLAGGAK</sequence>
<feature type="compositionally biased region" description="Basic and acidic residues" evidence="1">
    <location>
        <begin position="81"/>
        <end position="96"/>
    </location>
</feature>
<evidence type="ECO:0000313" key="3">
    <source>
        <dbReference type="Proteomes" id="UP000178023"/>
    </source>
</evidence>
<proteinExistence type="predicted"/>
<reference evidence="2 3" key="1">
    <citation type="journal article" date="2016" name="Nat. Commun.">
        <title>Thousands of microbial genomes shed light on interconnected biogeochemical processes in an aquifer system.</title>
        <authorList>
            <person name="Anantharaman K."/>
            <person name="Brown C.T."/>
            <person name="Hug L.A."/>
            <person name="Sharon I."/>
            <person name="Castelle C.J."/>
            <person name="Probst A.J."/>
            <person name="Thomas B.C."/>
            <person name="Singh A."/>
            <person name="Wilkins M.J."/>
            <person name="Karaoz U."/>
            <person name="Brodie E.L."/>
            <person name="Williams K.H."/>
            <person name="Hubbard S.S."/>
            <person name="Banfield J.F."/>
        </authorList>
    </citation>
    <scope>NUCLEOTIDE SEQUENCE [LARGE SCALE GENOMIC DNA]</scope>
</reference>
<organism evidence="2 3">
    <name type="scientific">Candidatus Yanofskybacteria bacterium RIFCSPHIGHO2_01_FULL_45_42</name>
    <dbReference type="NCBI Taxonomy" id="1802671"/>
    <lineage>
        <taxon>Bacteria</taxon>
        <taxon>Candidatus Yanofskyibacteriota</taxon>
    </lineage>
</organism>
<accession>A0A1F8F0K8</accession>
<evidence type="ECO:0000313" key="2">
    <source>
        <dbReference type="EMBL" id="OGN05806.1"/>
    </source>
</evidence>
<dbReference type="EMBL" id="MGJL01000047">
    <property type="protein sequence ID" value="OGN05806.1"/>
    <property type="molecule type" value="Genomic_DNA"/>
</dbReference>
<feature type="compositionally biased region" description="Basic residues" evidence="1">
    <location>
        <begin position="46"/>
        <end position="58"/>
    </location>
</feature>
<name>A0A1F8F0K8_9BACT</name>
<protein>
    <submittedName>
        <fullName evidence="2">Uncharacterized protein</fullName>
    </submittedName>
</protein>